<sequence>MQAMLQQQVRRSLLDFSSSSSSSSSLYEADDLCYPEERKAADREAWLSLAQERDSRRRLRGNYKDVFAAAEQQQQQQQQNNKEIRKAIHIPRVPKLPNMQDWQFYRRERLEELQAIDVQWRSSQGSSRPLTEEEKEERQTLIAEGFRSWAKRDLLAFVRCSEHTHTHIYIYI</sequence>
<keyword evidence="2" id="KW-1185">Reference proteome</keyword>
<dbReference type="InterPro" id="IPR036306">
    <property type="entry name" value="ISWI_HAND-dom_sf"/>
</dbReference>
<dbReference type="OrthoDB" id="5857104at2759"/>
<dbReference type="GO" id="GO:0031491">
    <property type="term" value="F:nucleosome binding"/>
    <property type="evidence" value="ECO:0007669"/>
    <property type="project" value="InterPro"/>
</dbReference>
<evidence type="ECO:0000313" key="1">
    <source>
        <dbReference type="EMBL" id="CDJ33768.1"/>
    </source>
</evidence>
<organism evidence="1 2">
    <name type="scientific">Eimeria mitis</name>
    <dbReference type="NCBI Taxonomy" id="44415"/>
    <lineage>
        <taxon>Eukaryota</taxon>
        <taxon>Sar</taxon>
        <taxon>Alveolata</taxon>
        <taxon>Apicomplexa</taxon>
        <taxon>Conoidasida</taxon>
        <taxon>Coccidia</taxon>
        <taxon>Eucoccidiorida</taxon>
        <taxon>Eimeriorina</taxon>
        <taxon>Eimeriidae</taxon>
        <taxon>Eimeria</taxon>
    </lineage>
</organism>
<protein>
    <submittedName>
        <fullName evidence="1">Uncharacterized protein</fullName>
    </submittedName>
</protein>
<gene>
    <name evidence="1" type="ORF">EMH_0080790</name>
</gene>
<dbReference type="Proteomes" id="UP000030744">
    <property type="component" value="Unassembled WGS sequence"/>
</dbReference>
<dbReference type="EMBL" id="HG685655">
    <property type="protein sequence ID" value="CDJ33768.1"/>
    <property type="molecule type" value="Genomic_DNA"/>
</dbReference>
<reference evidence="1" key="2">
    <citation type="submission" date="2013-10" db="EMBL/GenBank/DDBJ databases">
        <authorList>
            <person name="Aslett M."/>
        </authorList>
    </citation>
    <scope>NUCLEOTIDE SEQUENCE [LARGE SCALE GENOMIC DNA]</scope>
    <source>
        <strain evidence="1">Houghton</strain>
    </source>
</reference>
<dbReference type="AlphaFoldDB" id="U6KE66"/>
<proteinExistence type="predicted"/>
<dbReference type="VEuPathDB" id="ToxoDB:EMH_0080790"/>
<reference evidence="1" key="1">
    <citation type="submission" date="2013-10" db="EMBL/GenBank/DDBJ databases">
        <title>Genomic analysis of the causative agents of coccidiosis in chickens.</title>
        <authorList>
            <person name="Reid A.J."/>
            <person name="Blake D."/>
            <person name="Billington K."/>
            <person name="Browne H."/>
            <person name="Dunn M."/>
            <person name="Hung S."/>
            <person name="Kawahara F."/>
            <person name="Miranda-Saavedra D."/>
            <person name="Mourier T."/>
            <person name="Nagra H."/>
            <person name="Otto T.D."/>
            <person name="Rawlings N."/>
            <person name="Sanchez A."/>
            <person name="Sanders M."/>
            <person name="Subramaniam C."/>
            <person name="Tay Y."/>
            <person name="Dear P."/>
            <person name="Doerig C."/>
            <person name="Gruber A."/>
            <person name="Parkinson J."/>
            <person name="Shirley M."/>
            <person name="Wan K.L."/>
            <person name="Berriman M."/>
            <person name="Tomley F."/>
            <person name="Pain A."/>
        </authorList>
    </citation>
    <scope>NUCLEOTIDE SEQUENCE [LARGE SCALE GENOMIC DNA]</scope>
    <source>
        <strain evidence="1">Houghton</strain>
    </source>
</reference>
<evidence type="ECO:0000313" key="2">
    <source>
        <dbReference type="Proteomes" id="UP000030744"/>
    </source>
</evidence>
<dbReference type="GeneID" id="25382494"/>
<dbReference type="GO" id="GO:0003677">
    <property type="term" value="F:DNA binding"/>
    <property type="evidence" value="ECO:0007669"/>
    <property type="project" value="InterPro"/>
</dbReference>
<dbReference type="GO" id="GO:0006338">
    <property type="term" value="P:chromatin remodeling"/>
    <property type="evidence" value="ECO:0007669"/>
    <property type="project" value="InterPro"/>
</dbReference>
<dbReference type="RefSeq" id="XP_013356331.1">
    <property type="nucleotide sequence ID" value="XM_013500877.1"/>
</dbReference>
<dbReference type="SUPFAM" id="SSF101224">
    <property type="entry name" value="HAND domain of the nucleosome remodeling ATPase ISWI"/>
    <property type="match status" value="1"/>
</dbReference>
<accession>U6KE66</accession>
<name>U6KE66_9EIME</name>